<dbReference type="SUPFAM" id="SSF143120">
    <property type="entry name" value="YefM-like"/>
    <property type="match status" value="1"/>
</dbReference>
<comment type="function">
    <text evidence="2">Antitoxin component of a type II toxin-antitoxin (TA) system.</text>
</comment>
<dbReference type="RefSeq" id="WP_204036899.1">
    <property type="nucleotide sequence ID" value="NZ_BOPC01000070.1"/>
</dbReference>
<organism evidence="3 4">
    <name type="scientific">Micromonospora qiuiae</name>
    <dbReference type="NCBI Taxonomy" id="502268"/>
    <lineage>
        <taxon>Bacteria</taxon>
        <taxon>Bacillati</taxon>
        <taxon>Actinomycetota</taxon>
        <taxon>Actinomycetes</taxon>
        <taxon>Micromonosporales</taxon>
        <taxon>Micromonosporaceae</taxon>
        <taxon>Micromonospora</taxon>
    </lineage>
</organism>
<evidence type="ECO:0000313" key="3">
    <source>
        <dbReference type="EMBL" id="GIJ29426.1"/>
    </source>
</evidence>
<evidence type="ECO:0000256" key="1">
    <source>
        <dbReference type="ARBA" id="ARBA00009981"/>
    </source>
</evidence>
<dbReference type="InterPro" id="IPR036165">
    <property type="entry name" value="YefM-like_sf"/>
</dbReference>
<gene>
    <name evidence="3" type="ORF">Vqi01_45880</name>
</gene>
<evidence type="ECO:0000256" key="2">
    <source>
        <dbReference type="RuleBase" id="RU362080"/>
    </source>
</evidence>
<dbReference type="Gene3D" id="3.40.1620.10">
    <property type="entry name" value="YefM-like domain"/>
    <property type="match status" value="1"/>
</dbReference>
<protein>
    <recommendedName>
        <fullName evidence="2">Antitoxin</fullName>
    </recommendedName>
</protein>
<evidence type="ECO:0000313" key="4">
    <source>
        <dbReference type="Proteomes" id="UP000653076"/>
    </source>
</evidence>
<keyword evidence="4" id="KW-1185">Reference proteome</keyword>
<dbReference type="Pfam" id="PF02604">
    <property type="entry name" value="PhdYeFM_antitox"/>
    <property type="match status" value="1"/>
</dbReference>
<sequence>MHWQVQEAKQRFSEVLRAAASGEAQVVTRHGQEVAVVIDINEYRRLRGEQVELMDYLRSGPLLDIDLDVERATDLPREVDLAG</sequence>
<proteinExistence type="inferred from homology"/>
<dbReference type="EMBL" id="BOPC01000070">
    <property type="protein sequence ID" value="GIJ29426.1"/>
    <property type="molecule type" value="Genomic_DNA"/>
</dbReference>
<dbReference type="Proteomes" id="UP000653076">
    <property type="component" value="Unassembled WGS sequence"/>
</dbReference>
<comment type="similarity">
    <text evidence="1 2">Belongs to the phD/YefM antitoxin family.</text>
</comment>
<dbReference type="InterPro" id="IPR006442">
    <property type="entry name" value="Antitoxin_Phd/YefM"/>
</dbReference>
<accession>A0ABQ4JIU4</accession>
<dbReference type="NCBIfam" id="TIGR01552">
    <property type="entry name" value="phd_fam"/>
    <property type="match status" value="1"/>
</dbReference>
<name>A0ABQ4JIU4_9ACTN</name>
<comment type="caution">
    <text evidence="3">The sequence shown here is derived from an EMBL/GenBank/DDBJ whole genome shotgun (WGS) entry which is preliminary data.</text>
</comment>
<reference evidence="3 4" key="1">
    <citation type="submission" date="2021-01" db="EMBL/GenBank/DDBJ databases">
        <title>Whole genome shotgun sequence of Verrucosispora qiuiae NBRC 106684.</title>
        <authorList>
            <person name="Komaki H."/>
            <person name="Tamura T."/>
        </authorList>
    </citation>
    <scope>NUCLEOTIDE SEQUENCE [LARGE SCALE GENOMIC DNA]</scope>
    <source>
        <strain evidence="3 4">NBRC 106684</strain>
    </source>
</reference>